<evidence type="ECO:0000313" key="2">
    <source>
        <dbReference type="EMBL" id="MDI5833708.1"/>
    </source>
</evidence>
<keyword evidence="1" id="KW-0472">Membrane</keyword>
<sequence>MITRHIRQKGFGLVDTLLSLMVLSVLALVIMQGALLLAEKNKAQAFAKHVEKVITSVQGYHYYRDSKRITTDPVQMWPASLDALVTDYNSRYWIACSIAEAQAGKCRRPEYTPFTSKISYAVVDASTVRLVIPTIRLGEQQNRWNSYLLQIPFAKKNASGDIEINIYPPMNSTAYNEFLRKDGSTKLTGTWDVGNQAITNIAGLSMNNTDSSQSVVSQVMSVEIVQHGATINKPICPKLLKPAIQATLQGMYKVDDVYSLIGNSRVSIDEKSTYWTVYLQYAAKKKTADEFEIKTDGDISVVTYCLPIK</sequence>
<evidence type="ECO:0000313" key="3">
    <source>
        <dbReference type="Proteomes" id="UP001159075"/>
    </source>
</evidence>
<keyword evidence="1" id="KW-0812">Transmembrane</keyword>
<dbReference type="Proteomes" id="UP001159075">
    <property type="component" value="Unassembled WGS sequence"/>
</dbReference>
<name>A0ABT6UGW1_9GAMM</name>
<organism evidence="2 3">
    <name type="scientific">Shewanella xiamenensis</name>
    <dbReference type="NCBI Taxonomy" id="332186"/>
    <lineage>
        <taxon>Bacteria</taxon>
        <taxon>Pseudomonadati</taxon>
        <taxon>Pseudomonadota</taxon>
        <taxon>Gammaproteobacteria</taxon>
        <taxon>Alteromonadales</taxon>
        <taxon>Shewanellaceae</taxon>
        <taxon>Shewanella</taxon>
    </lineage>
</organism>
<dbReference type="RefSeq" id="WP_282679980.1">
    <property type="nucleotide sequence ID" value="NZ_JAOTLW010000025.1"/>
</dbReference>
<keyword evidence="3" id="KW-1185">Reference proteome</keyword>
<comment type="caution">
    <text evidence="2">The sequence shown here is derived from an EMBL/GenBank/DDBJ whole genome shotgun (WGS) entry which is preliminary data.</text>
</comment>
<accession>A0ABT6UGW1</accession>
<proteinExistence type="predicted"/>
<dbReference type="EMBL" id="JAOTLW010000025">
    <property type="protein sequence ID" value="MDI5833708.1"/>
    <property type="molecule type" value="Genomic_DNA"/>
</dbReference>
<evidence type="ECO:0000256" key="1">
    <source>
        <dbReference type="SAM" id="Phobius"/>
    </source>
</evidence>
<reference evidence="2 3" key="1">
    <citation type="submission" date="2022-09" db="EMBL/GenBank/DDBJ databases">
        <title>The outer-membrane cytochrome OmcA is essential for infection of Shewanella oneidensis by a zebrafish-associated bacteriophage.</title>
        <authorList>
            <person name="Grenfell A.W."/>
            <person name="Intile P."/>
            <person name="Mcfarlane J."/>
            <person name="Leung D."/>
            <person name="Abdalla K."/>
            <person name="Wold M."/>
            <person name="Kees E."/>
            <person name="Gralnick J."/>
        </authorList>
    </citation>
    <scope>NUCLEOTIDE SEQUENCE [LARGE SCALE GENOMIC DNA]</scope>
    <source>
        <strain evidence="2 3">NF-5</strain>
    </source>
</reference>
<keyword evidence="1" id="KW-1133">Transmembrane helix</keyword>
<feature type="transmembrane region" description="Helical" evidence="1">
    <location>
        <begin position="12"/>
        <end position="38"/>
    </location>
</feature>
<gene>
    <name evidence="2" type="ORF">ODY93_19165</name>
</gene>
<protein>
    <submittedName>
        <fullName evidence="2">Type II secretion system protein</fullName>
    </submittedName>
</protein>